<proteinExistence type="predicted"/>
<dbReference type="OrthoDB" id="26212at2"/>
<dbReference type="RefSeq" id="WP_083454467.1">
    <property type="nucleotide sequence ID" value="NZ_HF570958.1"/>
</dbReference>
<dbReference type="EMBL" id="CAJB01000312">
    <property type="protein sequence ID" value="CCH78928.1"/>
    <property type="molecule type" value="Genomic_DNA"/>
</dbReference>
<dbReference type="InterPro" id="IPR010093">
    <property type="entry name" value="SinI_DNA-bd"/>
</dbReference>
<reference evidence="2 3" key="1">
    <citation type="journal article" date="2013" name="ISME J.">
        <title>A metabolic model for members of the genus Tetrasphaera involved in enhanced biological phosphorus removal.</title>
        <authorList>
            <person name="Kristiansen R."/>
            <person name="Nguyen H.T.T."/>
            <person name="Saunders A.M."/>
            <person name="Nielsen J.L."/>
            <person name="Wimmer R."/>
            <person name="Le V.Q."/>
            <person name="McIlroy S.J."/>
            <person name="Petrovski S."/>
            <person name="Seviour R.J."/>
            <person name="Calteau A."/>
            <person name="Nielsen K.L."/>
            <person name="Nielsen P.H."/>
        </authorList>
    </citation>
    <scope>NUCLEOTIDE SEQUENCE [LARGE SCALE GENOMIC DNA]</scope>
    <source>
        <strain evidence="2 3">T1-X7</strain>
    </source>
</reference>
<dbReference type="InterPro" id="IPR041657">
    <property type="entry name" value="HTH_17"/>
</dbReference>
<dbReference type="NCBIfam" id="TIGR01764">
    <property type="entry name" value="excise"/>
    <property type="match status" value="1"/>
</dbReference>
<dbReference type="STRING" id="1194083.BN12_380010"/>
<feature type="domain" description="Helix-turn-helix" evidence="1">
    <location>
        <begin position="77"/>
        <end position="118"/>
    </location>
</feature>
<protein>
    <submittedName>
        <fullName evidence="2">DNA-binding protein, excisionase family</fullName>
    </submittedName>
</protein>
<organism evidence="2 3">
    <name type="scientific">Nostocoides japonicum T1-X7</name>
    <dbReference type="NCBI Taxonomy" id="1194083"/>
    <lineage>
        <taxon>Bacteria</taxon>
        <taxon>Bacillati</taxon>
        <taxon>Actinomycetota</taxon>
        <taxon>Actinomycetes</taxon>
        <taxon>Micrococcales</taxon>
        <taxon>Intrasporangiaceae</taxon>
        <taxon>Nostocoides</taxon>
    </lineage>
</organism>
<comment type="caution">
    <text evidence="2">The sequence shown here is derived from an EMBL/GenBank/DDBJ whole genome shotgun (WGS) entry which is preliminary data.</text>
</comment>
<name>A0A077LYD7_9MICO</name>
<dbReference type="Proteomes" id="UP000035721">
    <property type="component" value="Unassembled WGS sequence"/>
</dbReference>
<keyword evidence="2" id="KW-0238">DNA-binding</keyword>
<gene>
    <name evidence="2" type="ORF">BN12_380010</name>
</gene>
<keyword evidence="3" id="KW-1185">Reference proteome</keyword>
<dbReference type="AlphaFoldDB" id="A0A077LYD7"/>
<evidence type="ECO:0000313" key="2">
    <source>
        <dbReference type="EMBL" id="CCH78928.1"/>
    </source>
</evidence>
<accession>A0A077LYD7</accession>
<dbReference type="GO" id="GO:0003677">
    <property type="term" value="F:DNA binding"/>
    <property type="evidence" value="ECO:0007669"/>
    <property type="project" value="UniProtKB-KW"/>
</dbReference>
<evidence type="ECO:0000313" key="3">
    <source>
        <dbReference type="Proteomes" id="UP000035721"/>
    </source>
</evidence>
<dbReference type="Pfam" id="PF12728">
    <property type="entry name" value="HTH_17"/>
    <property type="match status" value="1"/>
</dbReference>
<sequence>MATLVESTNRVIATEHDARAARGVLDTLRGPEGRLQVEHEGQLSGPIPAEIGRILQHVLEVMATGGTVTISSAPEELTTSSAAAILGISRPTLLKIAAEGRIPSHRVGTHTRFMANDIFSARRARRERERVAFAALREAEDDEV</sequence>
<evidence type="ECO:0000259" key="1">
    <source>
        <dbReference type="Pfam" id="PF12728"/>
    </source>
</evidence>